<dbReference type="InterPro" id="IPR027417">
    <property type="entry name" value="P-loop_NTPase"/>
</dbReference>
<evidence type="ECO:0000313" key="7">
    <source>
        <dbReference type="Proteomes" id="UP000316621"/>
    </source>
</evidence>
<dbReference type="GO" id="GO:0012505">
    <property type="term" value="C:endomembrane system"/>
    <property type="evidence" value="ECO:0007669"/>
    <property type="project" value="UniProtKB-SubCell"/>
</dbReference>
<evidence type="ECO:0000256" key="1">
    <source>
        <dbReference type="ARBA" id="ARBA00006270"/>
    </source>
</evidence>
<dbReference type="GO" id="GO:0005525">
    <property type="term" value="F:GTP binding"/>
    <property type="evidence" value="ECO:0007669"/>
    <property type="project" value="UniProtKB-KW"/>
</dbReference>
<dbReference type="SUPFAM" id="SSF52540">
    <property type="entry name" value="P-loop containing nucleoside triphosphate hydrolases"/>
    <property type="match status" value="1"/>
</dbReference>
<dbReference type="Proteomes" id="UP000316621">
    <property type="component" value="Chromosome 2"/>
</dbReference>
<dbReference type="FunFam" id="3.40.50.300:FF:001447">
    <property type="entry name" value="Ras-related protein Rab-1B"/>
    <property type="match status" value="1"/>
</dbReference>
<evidence type="ECO:0000256" key="3">
    <source>
        <dbReference type="ARBA" id="ARBA00023134"/>
    </source>
</evidence>
<comment type="subcellular location">
    <subcellularLocation>
        <location evidence="4">Endomembrane system</location>
        <topology evidence="4">Lipid-anchor</topology>
    </subcellularLocation>
</comment>
<dbReference type="InterPro" id="IPR013885">
    <property type="entry name" value="DUF1764_euk"/>
</dbReference>
<dbReference type="PANTHER" id="PTHR47977">
    <property type="entry name" value="RAS-RELATED PROTEIN RAB"/>
    <property type="match status" value="1"/>
</dbReference>
<evidence type="ECO:0000313" key="6">
    <source>
        <dbReference type="EMBL" id="RZC51692.1"/>
    </source>
</evidence>
<reference evidence="6 7" key="1">
    <citation type="journal article" date="2018" name="Science">
        <title>The opium poppy genome and morphinan production.</title>
        <authorList>
            <person name="Guo L."/>
            <person name="Winzer T."/>
            <person name="Yang X."/>
            <person name="Li Y."/>
            <person name="Ning Z."/>
            <person name="He Z."/>
            <person name="Teodor R."/>
            <person name="Lu Y."/>
            <person name="Bowser T.A."/>
            <person name="Graham I.A."/>
            <person name="Ye K."/>
        </authorList>
    </citation>
    <scope>NUCLEOTIDE SEQUENCE [LARGE SCALE GENOMIC DNA]</scope>
    <source>
        <strain evidence="7">cv. HN1</strain>
        <tissue evidence="6">Leaves</tissue>
    </source>
</reference>
<sequence length="170" mass="19049">MALAGDIKNRKKELEVVEKAEDKMKRNRVSEGVAFADPPSRPRRKTNDALGIYPETELRIAKSDAGGTRLCHFDCSCPRLSCQAFSCWRFWCWEVMSSVEICESLVWDTAAAGQERVRTITSSYPGGAHGIVVVYDATDQESFSNAKSWLSEIDHYASENVIKLLVGIRK</sequence>
<dbReference type="Gramene" id="RZC51692">
    <property type="protein sequence ID" value="RZC51692"/>
    <property type="gene ID" value="C5167_020121"/>
</dbReference>
<dbReference type="Pfam" id="PF08576">
    <property type="entry name" value="DUF1764"/>
    <property type="match status" value="1"/>
</dbReference>
<dbReference type="PROSITE" id="PS51419">
    <property type="entry name" value="RAB"/>
    <property type="match status" value="1"/>
</dbReference>
<protein>
    <submittedName>
        <fullName evidence="6">Uncharacterized protein</fullName>
    </submittedName>
</protein>
<proteinExistence type="inferred from homology"/>
<gene>
    <name evidence="6" type="ORF">C5167_020121</name>
</gene>
<evidence type="ECO:0000256" key="5">
    <source>
        <dbReference type="SAM" id="MobiDB-lite"/>
    </source>
</evidence>
<accession>A0A4Y7IVG1</accession>
<keyword evidence="2" id="KW-0547">Nucleotide-binding</keyword>
<evidence type="ECO:0000256" key="4">
    <source>
        <dbReference type="ARBA" id="ARBA00037868"/>
    </source>
</evidence>
<keyword evidence="3" id="KW-0342">GTP-binding</keyword>
<dbReference type="GO" id="GO:0003924">
    <property type="term" value="F:GTPase activity"/>
    <property type="evidence" value="ECO:0007669"/>
    <property type="project" value="InterPro"/>
</dbReference>
<name>A0A4Y7IVG1_PAPSO</name>
<keyword evidence="7" id="KW-1185">Reference proteome</keyword>
<dbReference type="EMBL" id="CM010716">
    <property type="protein sequence ID" value="RZC51692.1"/>
    <property type="molecule type" value="Genomic_DNA"/>
</dbReference>
<organism evidence="6 7">
    <name type="scientific">Papaver somniferum</name>
    <name type="common">Opium poppy</name>
    <dbReference type="NCBI Taxonomy" id="3469"/>
    <lineage>
        <taxon>Eukaryota</taxon>
        <taxon>Viridiplantae</taxon>
        <taxon>Streptophyta</taxon>
        <taxon>Embryophyta</taxon>
        <taxon>Tracheophyta</taxon>
        <taxon>Spermatophyta</taxon>
        <taxon>Magnoliopsida</taxon>
        <taxon>Ranunculales</taxon>
        <taxon>Papaveraceae</taxon>
        <taxon>Papaveroideae</taxon>
        <taxon>Papaver</taxon>
    </lineage>
</organism>
<dbReference type="InterPro" id="IPR050227">
    <property type="entry name" value="Rab"/>
</dbReference>
<dbReference type="Pfam" id="PF00071">
    <property type="entry name" value="Ras"/>
    <property type="match status" value="1"/>
</dbReference>
<comment type="similarity">
    <text evidence="1">Belongs to the small GTPase superfamily. Rab family.</text>
</comment>
<evidence type="ECO:0000256" key="2">
    <source>
        <dbReference type="ARBA" id="ARBA00022741"/>
    </source>
</evidence>
<dbReference type="Gene3D" id="3.40.50.300">
    <property type="entry name" value="P-loop containing nucleotide triphosphate hydrolases"/>
    <property type="match status" value="1"/>
</dbReference>
<dbReference type="InterPro" id="IPR001806">
    <property type="entry name" value="Small_GTPase"/>
</dbReference>
<dbReference type="AlphaFoldDB" id="A0A4Y7IVG1"/>
<dbReference type="SMART" id="SM00175">
    <property type="entry name" value="RAB"/>
    <property type="match status" value="1"/>
</dbReference>
<feature type="region of interest" description="Disordered" evidence="5">
    <location>
        <begin position="28"/>
        <end position="47"/>
    </location>
</feature>
<dbReference type="STRING" id="3469.A0A4Y7IVG1"/>